<dbReference type="Proteomes" id="UP001390339">
    <property type="component" value="Unassembled WGS sequence"/>
</dbReference>
<keyword evidence="2" id="KW-0812">Transmembrane</keyword>
<protein>
    <submittedName>
        <fullName evidence="3">C6 transcription factor</fullName>
    </submittedName>
</protein>
<keyword evidence="2" id="KW-0472">Membrane</keyword>
<reference evidence="3 4" key="1">
    <citation type="journal article" date="2024" name="IMA Fungus">
        <title>Apiospora arundinis, a panoply of carbohydrate-active enzymes and secondary metabolites.</title>
        <authorList>
            <person name="Sorensen T."/>
            <person name="Petersen C."/>
            <person name="Muurmann A.T."/>
            <person name="Christiansen J.V."/>
            <person name="Brundto M.L."/>
            <person name="Overgaard C.K."/>
            <person name="Boysen A.T."/>
            <person name="Wollenberg R.D."/>
            <person name="Larsen T.O."/>
            <person name="Sorensen J.L."/>
            <person name="Nielsen K.L."/>
            <person name="Sondergaard T.E."/>
        </authorList>
    </citation>
    <scope>NUCLEOTIDE SEQUENCE [LARGE SCALE GENOMIC DNA]</scope>
    <source>
        <strain evidence="3 4">AAU 773</strain>
    </source>
</reference>
<keyword evidence="2" id="KW-1133">Transmembrane helix</keyword>
<organism evidence="3 4">
    <name type="scientific">Apiospora arundinis</name>
    <dbReference type="NCBI Taxonomy" id="335852"/>
    <lineage>
        <taxon>Eukaryota</taxon>
        <taxon>Fungi</taxon>
        <taxon>Dikarya</taxon>
        <taxon>Ascomycota</taxon>
        <taxon>Pezizomycotina</taxon>
        <taxon>Sordariomycetes</taxon>
        <taxon>Xylariomycetidae</taxon>
        <taxon>Amphisphaeriales</taxon>
        <taxon>Apiosporaceae</taxon>
        <taxon>Apiospora</taxon>
    </lineage>
</organism>
<dbReference type="EMBL" id="JAPCWZ010000003">
    <property type="protein sequence ID" value="KAK8874050.1"/>
    <property type="molecule type" value="Genomic_DNA"/>
</dbReference>
<evidence type="ECO:0000256" key="2">
    <source>
        <dbReference type="SAM" id="Phobius"/>
    </source>
</evidence>
<feature type="transmembrane region" description="Helical" evidence="2">
    <location>
        <begin position="223"/>
        <end position="241"/>
    </location>
</feature>
<evidence type="ECO:0000313" key="3">
    <source>
        <dbReference type="EMBL" id="KAK8874050.1"/>
    </source>
</evidence>
<evidence type="ECO:0000313" key="4">
    <source>
        <dbReference type="Proteomes" id="UP001390339"/>
    </source>
</evidence>
<feature type="region of interest" description="Disordered" evidence="1">
    <location>
        <begin position="1"/>
        <end position="29"/>
    </location>
</feature>
<feature type="transmembrane region" description="Helical" evidence="2">
    <location>
        <begin position="48"/>
        <end position="67"/>
    </location>
</feature>
<feature type="transmembrane region" description="Helical" evidence="2">
    <location>
        <begin position="193"/>
        <end position="211"/>
    </location>
</feature>
<comment type="caution">
    <text evidence="3">The sequence shown here is derived from an EMBL/GenBank/DDBJ whole genome shotgun (WGS) entry which is preliminary data.</text>
</comment>
<keyword evidence="4" id="KW-1185">Reference proteome</keyword>
<dbReference type="PANTHER" id="PTHR37919">
    <property type="entry name" value="PROTEIN CBG05606"/>
    <property type="match status" value="1"/>
</dbReference>
<dbReference type="PANTHER" id="PTHR37919:SF2">
    <property type="entry name" value="EXPERA DOMAIN-CONTAINING PROTEIN"/>
    <property type="match status" value="1"/>
</dbReference>
<feature type="transmembrane region" description="Helical" evidence="2">
    <location>
        <begin position="151"/>
        <end position="173"/>
    </location>
</feature>
<evidence type="ECO:0000256" key="1">
    <source>
        <dbReference type="SAM" id="MobiDB-lite"/>
    </source>
</evidence>
<gene>
    <name evidence="3" type="ORF">PGQ11_004564</name>
</gene>
<proteinExistence type="predicted"/>
<accession>A0ABR2J8N9</accession>
<feature type="compositionally biased region" description="Low complexity" evidence="1">
    <location>
        <begin position="8"/>
        <end position="29"/>
    </location>
</feature>
<sequence length="264" mass="28841">MVTTRSGAAAATQPTASSSSSATMTTTTSTNPAAAGVRWLHAPDSTTMFWFAVSLPLVIWDSIYVLGRPHTMEGGWLFWPLYVPYKLYGEVDHVYGWKSYNARNGFTSAQGSLNVVETAMYLGYLWLWLTRAREVYVAGRGNVKVLSGRPAAVAVLLAFTAAIMTLSKTVLYWLNEYYSGFDNIGHNSIQDLIPLWIIPKLVLPPFLVSINDVRAASSILTQGIFPFTSGAWLIFPSYMIYVMGNEIIEGLTAASTGGAGIKTE</sequence>
<name>A0ABR2J8N9_9PEZI</name>